<dbReference type="GO" id="GO:0006508">
    <property type="term" value="P:proteolysis"/>
    <property type="evidence" value="ECO:0007669"/>
    <property type="project" value="UniProtKB-KW"/>
</dbReference>
<dbReference type="AlphaFoldDB" id="A0A7S1KXB8"/>
<comment type="cofactor">
    <cofactor evidence="2">
        <name>Zn(2+)</name>
        <dbReference type="ChEBI" id="CHEBI:29105"/>
    </cofactor>
</comment>
<evidence type="ECO:0000256" key="10">
    <source>
        <dbReference type="ARBA" id="ARBA00023049"/>
    </source>
</evidence>
<gene>
    <name evidence="12" type="ORF">NDES1114_LOCUS417</name>
</gene>
<dbReference type="Pfam" id="PF02127">
    <property type="entry name" value="Peptidase_M18"/>
    <property type="match status" value="1"/>
</dbReference>
<reference evidence="12" key="1">
    <citation type="submission" date="2021-01" db="EMBL/GenBank/DDBJ databases">
        <authorList>
            <person name="Corre E."/>
            <person name="Pelletier E."/>
            <person name="Niang G."/>
            <person name="Scheremetjew M."/>
            <person name="Finn R."/>
            <person name="Kale V."/>
            <person name="Holt S."/>
            <person name="Cochrane G."/>
            <person name="Meng A."/>
            <person name="Brown T."/>
            <person name="Cohen L."/>
        </authorList>
    </citation>
    <scope>NUCLEOTIDE SEQUENCE</scope>
    <source>
        <strain evidence="12">CCAP 1951/1</strain>
    </source>
</reference>
<evidence type="ECO:0000256" key="9">
    <source>
        <dbReference type="ARBA" id="ARBA00022833"/>
    </source>
</evidence>
<keyword evidence="6 11" id="KW-0645">Protease</keyword>
<evidence type="ECO:0000256" key="11">
    <source>
        <dbReference type="RuleBase" id="RU004386"/>
    </source>
</evidence>
<sequence length="449" mass="48156">MASEASARAAARFVEFVNEAVTPFHAVRLMASKLAAAGYVELKEADSWPQLHQGGKFYVTRNESSIVAFAVGGRYAPGNGIKIVGAHTDSPNFAIKPNSKLRRNGFAQIGVQTYGGGLWHTWFDRDLTVAGRVLVNIEGKVSSRLVQVPKPVLRIPNLAIHLTTAKEREQGFCPNKEDHLTPVSATEGALGAEVPTPEGQCPLLFDLLGKELGVPAEAIVDFDLSLIDTQPAAVGGAREEFVFAPRIDNLLSCHCALDALLGRGDSLETDEMVRMVACFDHEEVGSSSSPGAGGSLIPDIVDRLQGPSLDTRSRAVAKSFLLSVDGAHALHPNYAAKHEQNHRPMLHRGPVIKYNANQRYATSGETAAIVSMIAKRVGVPIQKFCVKNDSPCGSTIGPVMSSLTGIRGVDVGNAMLSMHSIREMCGTADIQHLADLIAGFFEHFGEFNQ</sequence>
<dbReference type="EMBL" id="HBGF01000546">
    <property type="protein sequence ID" value="CAD9088397.1"/>
    <property type="molecule type" value="Transcribed_RNA"/>
</dbReference>
<dbReference type="PANTHER" id="PTHR28570">
    <property type="entry name" value="ASPARTYL AMINOPEPTIDASE"/>
    <property type="match status" value="1"/>
</dbReference>
<dbReference type="NCBIfam" id="NF002759">
    <property type="entry name" value="PRK02813.1"/>
    <property type="match status" value="1"/>
</dbReference>
<dbReference type="SUPFAM" id="SSF53187">
    <property type="entry name" value="Zn-dependent exopeptidases"/>
    <property type="match status" value="1"/>
</dbReference>
<evidence type="ECO:0000256" key="4">
    <source>
        <dbReference type="ARBA" id="ARBA00011965"/>
    </source>
</evidence>
<dbReference type="Gene3D" id="3.40.630.10">
    <property type="entry name" value="Zn peptidases"/>
    <property type="match status" value="1"/>
</dbReference>
<evidence type="ECO:0000256" key="6">
    <source>
        <dbReference type="ARBA" id="ARBA00022670"/>
    </source>
</evidence>
<comment type="similarity">
    <text evidence="3 11">Belongs to the peptidase M18 family.</text>
</comment>
<dbReference type="EC" id="3.4.11.21" evidence="4"/>
<dbReference type="PANTHER" id="PTHR28570:SF3">
    <property type="entry name" value="ASPARTYL AMINOPEPTIDASE"/>
    <property type="match status" value="1"/>
</dbReference>
<evidence type="ECO:0000256" key="7">
    <source>
        <dbReference type="ARBA" id="ARBA00022723"/>
    </source>
</evidence>
<evidence type="ECO:0000256" key="8">
    <source>
        <dbReference type="ARBA" id="ARBA00022801"/>
    </source>
</evidence>
<keyword evidence="7 11" id="KW-0479">Metal-binding</keyword>
<keyword evidence="8 11" id="KW-0378">Hydrolase</keyword>
<dbReference type="GO" id="GO:0008237">
    <property type="term" value="F:metallopeptidase activity"/>
    <property type="evidence" value="ECO:0007669"/>
    <property type="project" value="UniProtKB-KW"/>
</dbReference>
<dbReference type="InterPro" id="IPR023358">
    <property type="entry name" value="Peptidase_M18_dom2"/>
</dbReference>
<dbReference type="SUPFAM" id="SSF101821">
    <property type="entry name" value="Aminopeptidase/glucanase lid domain"/>
    <property type="match status" value="1"/>
</dbReference>
<dbReference type="GO" id="GO:0008270">
    <property type="term" value="F:zinc ion binding"/>
    <property type="evidence" value="ECO:0007669"/>
    <property type="project" value="InterPro"/>
</dbReference>
<keyword evidence="9 11" id="KW-0862">Zinc</keyword>
<organism evidence="12">
    <name type="scientific">Neobodo designis</name>
    <name type="common">Flagellated protozoan</name>
    <name type="synonym">Bodo designis</name>
    <dbReference type="NCBI Taxonomy" id="312471"/>
    <lineage>
        <taxon>Eukaryota</taxon>
        <taxon>Discoba</taxon>
        <taxon>Euglenozoa</taxon>
        <taxon>Kinetoplastea</taxon>
        <taxon>Metakinetoplastina</taxon>
        <taxon>Neobodonida</taxon>
        <taxon>Neobodo</taxon>
    </lineage>
</organism>
<keyword evidence="10 11" id="KW-0482">Metalloprotease</keyword>
<protein>
    <recommendedName>
        <fullName evidence="4">aspartyl aminopeptidase</fullName>
        <ecNumber evidence="4">3.4.11.21</ecNumber>
    </recommendedName>
</protein>
<evidence type="ECO:0000313" key="12">
    <source>
        <dbReference type="EMBL" id="CAD9088397.1"/>
    </source>
</evidence>
<dbReference type="FunFam" id="2.30.250.10:FF:000001">
    <property type="entry name" value="Aspartyl aminopeptidase 1"/>
    <property type="match status" value="1"/>
</dbReference>
<accession>A0A7S1KXB8</accession>
<name>A0A7S1KXB8_NEODS</name>
<evidence type="ECO:0000256" key="2">
    <source>
        <dbReference type="ARBA" id="ARBA00001947"/>
    </source>
</evidence>
<evidence type="ECO:0000256" key="5">
    <source>
        <dbReference type="ARBA" id="ARBA00022438"/>
    </source>
</evidence>
<dbReference type="GO" id="GO:0004177">
    <property type="term" value="F:aminopeptidase activity"/>
    <property type="evidence" value="ECO:0007669"/>
    <property type="project" value="UniProtKB-KW"/>
</dbReference>
<dbReference type="CDD" id="cd05658">
    <property type="entry name" value="M18_DAP"/>
    <property type="match status" value="1"/>
</dbReference>
<dbReference type="InterPro" id="IPR001948">
    <property type="entry name" value="Peptidase_M18"/>
</dbReference>
<evidence type="ECO:0000256" key="3">
    <source>
        <dbReference type="ARBA" id="ARBA00008290"/>
    </source>
</evidence>
<dbReference type="PRINTS" id="PR00932">
    <property type="entry name" value="AMINO1PTASE"/>
</dbReference>
<keyword evidence="5 11" id="KW-0031">Aminopeptidase</keyword>
<dbReference type="GO" id="GO:0005737">
    <property type="term" value="C:cytoplasm"/>
    <property type="evidence" value="ECO:0007669"/>
    <property type="project" value="UniProtKB-ARBA"/>
</dbReference>
<evidence type="ECO:0000256" key="1">
    <source>
        <dbReference type="ARBA" id="ARBA00001335"/>
    </source>
</evidence>
<dbReference type="Gene3D" id="2.30.250.10">
    <property type="entry name" value="Aminopeptidase i, Domain 2"/>
    <property type="match status" value="1"/>
</dbReference>
<comment type="catalytic activity">
    <reaction evidence="1">
        <text>Release of an N-terminal aspartate or glutamate from a peptide, with a preference for aspartate.</text>
        <dbReference type="EC" id="3.4.11.21"/>
    </reaction>
</comment>
<proteinExistence type="inferred from homology"/>